<accession>A0A8H6K1E0</accession>
<keyword evidence="2" id="KW-1133">Transmembrane helix</keyword>
<dbReference type="PANTHER" id="PTHR35394:SF5">
    <property type="entry name" value="DUF3176 DOMAIN-CONTAINING PROTEIN"/>
    <property type="match status" value="1"/>
</dbReference>
<gene>
    <name evidence="3" type="ORF">CPLU01_11678</name>
</gene>
<evidence type="ECO:0000313" key="4">
    <source>
        <dbReference type="Proteomes" id="UP000654918"/>
    </source>
</evidence>
<evidence type="ECO:0000256" key="1">
    <source>
        <dbReference type="SAM" id="MobiDB-lite"/>
    </source>
</evidence>
<proteinExistence type="predicted"/>
<dbReference type="Pfam" id="PF11374">
    <property type="entry name" value="DUF3176"/>
    <property type="match status" value="1"/>
</dbReference>
<dbReference type="AlphaFoldDB" id="A0A8H6K1E0"/>
<feature type="region of interest" description="Disordered" evidence="1">
    <location>
        <begin position="744"/>
        <end position="782"/>
    </location>
</feature>
<feature type="transmembrane region" description="Helical" evidence="2">
    <location>
        <begin position="95"/>
        <end position="122"/>
    </location>
</feature>
<evidence type="ECO:0000256" key="2">
    <source>
        <dbReference type="SAM" id="Phobius"/>
    </source>
</evidence>
<feature type="region of interest" description="Disordered" evidence="1">
    <location>
        <begin position="1"/>
        <end position="87"/>
    </location>
</feature>
<feature type="compositionally biased region" description="Polar residues" evidence="1">
    <location>
        <begin position="70"/>
        <end position="81"/>
    </location>
</feature>
<feature type="transmembrane region" description="Helical" evidence="2">
    <location>
        <begin position="134"/>
        <end position="156"/>
    </location>
</feature>
<evidence type="ECO:0000313" key="3">
    <source>
        <dbReference type="EMBL" id="KAF6822997.1"/>
    </source>
</evidence>
<keyword evidence="2" id="KW-0812">Transmembrane</keyword>
<dbReference type="InterPro" id="IPR021514">
    <property type="entry name" value="DUF3176"/>
</dbReference>
<dbReference type="EMBL" id="WIGO01000223">
    <property type="protein sequence ID" value="KAF6822997.1"/>
    <property type="molecule type" value="Genomic_DNA"/>
</dbReference>
<reference evidence="3" key="1">
    <citation type="journal article" date="2020" name="Phytopathology">
        <title>Genome Sequence Resources of Colletotrichum truncatum, C. plurivorum, C. musicola, and C. sojae: Four Species Pathogenic to Soybean (Glycine max).</title>
        <authorList>
            <person name="Rogerio F."/>
            <person name="Boufleur T.R."/>
            <person name="Ciampi-Guillardi M."/>
            <person name="Sukno S.A."/>
            <person name="Thon M.R."/>
            <person name="Massola Junior N.S."/>
            <person name="Baroncelli R."/>
        </authorList>
    </citation>
    <scope>NUCLEOTIDE SEQUENCE</scope>
    <source>
        <strain evidence="3">LFN00145</strain>
    </source>
</reference>
<keyword evidence="2" id="KW-0472">Membrane</keyword>
<dbReference type="Proteomes" id="UP000654918">
    <property type="component" value="Unassembled WGS sequence"/>
</dbReference>
<feature type="transmembrane region" description="Helical" evidence="2">
    <location>
        <begin position="193"/>
        <end position="223"/>
    </location>
</feature>
<keyword evidence="4" id="KW-1185">Reference proteome</keyword>
<protein>
    <submittedName>
        <fullName evidence="3">Uncharacterized protein</fullName>
    </submittedName>
</protein>
<dbReference type="PANTHER" id="PTHR35394">
    <property type="entry name" value="DUF3176 DOMAIN-CONTAINING PROTEIN"/>
    <property type="match status" value="1"/>
</dbReference>
<sequence>MPASQPQRGGWELDDRIEPPPPALGHQRQDAYYGSPRDSHPNPPWPFMGAEDDKKQPQSQPQYLELPNESPYQSPYQSPATPTGRPKRSHAKHVLSYWGLELFTLFCAVCLLAAIIALLAYYDGRYMPEWPFEINLNSAVAFLSTFLRGAIVAAVAEIIGQIKWTWFTEQSRPLHHLQDFDAASRSIVGSTKLLGVVLWNMGFSSAGLLTIGAAVVTIASLAVGPVTQQAVRTVTCPMLSKNLTSSIPAANYVPGSSAYYRVGAGMYELEVDMQVAMIQGITDPGRGFNDVTVSCSSGNCTWPDYGTGVTHASIGMCSSCLDTTGFVSPPDETGNLTLPDDGAVINVLSGNYMWMGYSNLTAYRQLFTSDFTRAASVSFANFSMLMISKAPCATDNSTGIPKLLCPHRLSQSTDTFFQGVGDYVAASCILYPCLTEYSARYRNNTLMEDVVRTTTAVVNTAELSEDESLFAGFANYTARQSPCILDNGTWYTGANQSKALDIPGRTWTNFSDPELDGAISRVPNACLYKMDGTYFSALSRFISSVLLSASCRYDSIQSGHINCGGAWWLTTLWRENNATADSLALAVDDFAWAVTNKLRMTGLGPDIPRGSSDILAGFRNASAKGEVWESTTCTYFDRDYIALPAALVGMCAFLLGWIMVKNHNDPDQPVWKGSVLPLLFFGLHDTVGPQGQAGAGTGAGQRDRSADGRLARNVSFFRENGRPAPELERIQQQSGRIWVRFHGGTDPGFLDLGRGRRADPESGSAAELVPDGDGKKGSAAAR</sequence>
<name>A0A8H6K1E0_9PEZI</name>
<organism evidence="3 4">
    <name type="scientific">Colletotrichum plurivorum</name>
    <dbReference type="NCBI Taxonomy" id="2175906"/>
    <lineage>
        <taxon>Eukaryota</taxon>
        <taxon>Fungi</taxon>
        <taxon>Dikarya</taxon>
        <taxon>Ascomycota</taxon>
        <taxon>Pezizomycotina</taxon>
        <taxon>Sordariomycetes</taxon>
        <taxon>Hypocreomycetidae</taxon>
        <taxon>Glomerellales</taxon>
        <taxon>Glomerellaceae</taxon>
        <taxon>Colletotrichum</taxon>
        <taxon>Colletotrichum orchidearum species complex</taxon>
    </lineage>
</organism>
<comment type="caution">
    <text evidence="3">The sequence shown here is derived from an EMBL/GenBank/DDBJ whole genome shotgun (WGS) entry which is preliminary data.</text>
</comment>